<dbReference type="GeneID" id="54413681"/>
<gene>
    <name evidence="2" type="ORF">P153DRAFT_5121</name>
</gene>
<dbReference type="Proteomes" id="UP000799771">
    <property type="component" value="Unassembled WGS sequence"/>
</dbReference>
<organism evidence="2 3">
    <name type="scientific">Dothidotthia symphoricarpi CBS 119687</name>
    <dbReference type="NCBI Taxonomy" id="1392245"/>
    <lineage>
        <taxon>Eukaryota</taxon>
        <taxon>Fungi</taxon>
        <taxon>Dikarya</taxon>
        <taxon>Ascomycota</taxon>
        <taxon>Pezizomycotina</taxon>
        <taxon>Dothideomycetes</taxon>
        <taxon>Pleosporomycetidae</taxon>
        <taxon>Pleosporales</taxon>
        <taxon>Dothidotthiaceae</taxon>
        <taxon>Dothidotthia</taxon>
    </lineage>
</organism>
<keyword evidence="1" id="KW-0812">Transmembrane</keyword>
<accession>A0A6A6AS07</accession>
<dbReference type="RefSeq" id="XP_033528967.1">
    <property type="nucleotide sequence ID" value="XM_033673249.1"/>
</dbReference>
<protein>
    <submittedName>
        <fullName evidence="2">Uncharacterized protein</fullName>
    </submittedName>
</protein>
<sequence>MNNATLRHVFQCCVCGTILKIVLLMFWDVASVPVKLSEMGRRGFSSASTSAALSFLSRIATPPTPY</sequence>
<reference evidence="2" key="1">
    <citation type="journal article" date="2020" name="Stud. Mycol.">
        <title>101 Dothideomycetes genomes: a test case for predicting lifestyles and emergence of pathogens.</title>
        <authorList>
            <person name="Haridas S."/>
            <person name="Albert R."/>
            <person name="Binder M."/>
            <person name="Bloem J."/>
            <person name="Labutti K."/>
            <person name="Salamov A."/>
            <person name="Andreopoulos B."/>
            <person name="Baker S."/>
            <person name="Barry K."/>
            <person name="Bills G."/>
            <person name="Bluhm B."/>
            <person name="Cannon C."/>
            <person name="Castanera R."/>
            <person name="Culley D."/>
            <person name="Daum C."/>
            <person name="Ezra D."/>
            <person name="Gonzalez J."/>
            <person name="Henrissat B."/>
            <person name="Kuo A."/>
            <person name="Liang C."/>
            <person name="Lipzen A."/>
            <person name="Lutzoni F."/>
            <person name="Magnuson J."/>
            <person name="Mondo S."/>
            <person name="Nolan M."/>
            <person name="Ohm R."/>
            <person name="Pangilinan J."/>
            <person name="Park H.-J."/>
            <person name="Ramirez L."/>
            <person name="Alfaro M."/>
            <person name="Sun H."/>
            <person name="Tritt A."/>
            <person name="Yoshinaga Y."/>
            <person name="Zwiers L.-H."/>
            <person name="Turgeon B."/>
            <person name="Goodwin S."/>
            <person name="Spatafora J."/>
            <person name="Crous P."/>
            <person name="Grigoriev I."/>
        </authorList>
    </citation>
    <scope>NUCLEOTIDE SEQUENCE</scope>
    <source>
        <strain evidence="2">CBS 119687</strain>
    </source>
</reference>
<evidence type="ECO:0000313" key="3">
    <source>
        <dbReference type="Proteomes" id="UP000799771"/>
    </source>
</evidence>
<keyword evidence="1" id="KW-1133">Transmembrane helix</keyword>
<proteinExistence type="predicted"/>
<keyword evidence="1" id="KW-0472">Membrane</keyword>
<dbReference type="EMBL" id="ML977497">
    <property type="protein sequence ID" value="KAF2134580.1"/>
    <property type="molecule type" value="Genomic_DNA"/>
</dbReference>
<keyword evidence="3" id="KW-1185">Reference proteome</keyword>
<evidence type="ECO:0000256" key="1">
    <source>
        <dbReference type="SAM" id="Phobius"/>
    </source>
</evidence>
<feature type="transmembrane region" description="Helical" evidence="1">
    <location>
        <begin position="6"/>
        <end position="27"/>
    </location>
</feature>
<evidence type="ECO:0000313" key="2">
    <source>
        <dbReference type="EMBL" id="KAF2134580.1"/>
    </source>
</evidence>
<dbReference type="AlphaFoldDB" id="A0A6A6AS07"/>
<name>A0A6A6AS07_9PLEO</name>